<gene>
    <name evidence="2" type="ORF">ADUPG1_000044</name>
</gene>
<feature type="transmembrane region" description="Helical" evidence="1">
    <location>
        <begin position="49"/>
        <end position="74"/>
    </location>
</feature>
<protein>
    <submittedName>
        <fullName evidence="2">Uncharacterized protein</fullName>
    </submittedName>
</protein>
<dbReference type="EMBL" id="BQXS01000015">
    <property type="protein sequence ID" value="GKT27444.1"/>
    <property type="molecule type" value="Genomic_DNA"/>
</dbReference>
<sequence length="129" mass="14238">MPYDSCKFVVVVCRVPGYVVVCVGFWCVEAICVVLCCCCVVVALLCCVVLLLCCCVVLLLLCCVVVVVCTPYVVLCVVCVRHLIVIVCVFMFALMLYASCAHFDQNTVCSRGEQGFGHEMPSSSERRMW</sequence>
<proteinExistence type="predicted"/>
<evidence type="ECO:0000313" key="2">
    <source>
        <dbReference type="EMBL" id="GKT27444.1"/>
    </source>
</evidence>
<comment type="caution">
    <text evidence="2">The sequence shown here is derived from an EMBL/GenBank/DDBJ whole genome shotgun (WGS) entry which is preliminary data.</text>
</comment>
<evidence type="ECO:0000256" key="1">
    <source>
        <dbReference type="SAM" id="Phobius"/>
    </source>
</evidence>
<name>A0ABQ5K4F4_9EUKA</name>
<evidence type="ECO:0000313" key="3">
    <source>
        <dbReference type="Proteomes" id="UP001057375"/>
    </source>
</evidence>
<feature type="transmembrane region" description="Helical" evidence="1">
    <location>
        <begin position="18"/>
        <end position="42"/>
    </location>
</feature>
<keyword evidence="1" id="KW-1133">Transmembrane helix</keyword>
<reference evidence="2" key="1">
    <citation type="submission" date="2022-03" db="EMBL/GenBank/DDBJ databases">
        <title>Draft genome sequence of Aduncisulcus paluster, a free-living microaerophilic Fornicata.</title>
        <authorList>
            <person name="Yuyama I."/>
            <person name="Kume K."/>
            <person name="Tamura T."/>
            <person name="Inagaki Y."/>
            <person name="Hashimoto T."/>
        </authorList>
    </citation>
    <scope>NUCLEOTIDE SEQUENCE</scope>
    <source>
        <strain evidence="2">NY0171</strain>
    </source>
</reference>
<feature type="transmembrane region" description="Helical" evidence="1">
    <location>
        <begin position="80"/>
        <end position="98"/>
    </location>
</feature>
<dbReference type="Proteomes" id="UP001057375">
    <property type="component" value="Unassembled WGS sequence"/>
</dbReference>
<organism evidence="2 3">
    <name type="scientific">Aduncisulcus paluster</name>
    <dbReference type="NCBI Taxonomy" id="2918883"/>
    <lineage>
        <taxon>Eukaryota</taxon>
        <taxon>Metamonada</taxon>
        <taxon>Carpediemonas-like organisms</taxon>
        <taxon>Aduncisulcus</taxon>
    </lineage>
</organism>
<accession>A0ABQ5K4F4</accession>
<keyword evidence="1" id="KW-0812">Transmembrane</keyword>
<keyword evidence="1" id="KW-0472">Membrane</keyword>
<keyword evidence="3" id="KW-1185">Reference proteome</keyword>